<feature type="compositionally biased region" description="Acidic residues" evidence="7">
    <location>
        <begin position="399"/>
        <end position="413"/>
    </location>
</feature>
<evidence type="ECO:0000259" key="9">
    <source>
        <dbReference type="PROSITE" id="PS50969"/>
    </source>
</evidence>
<dbReference type="PROSITE" id="PS50172">
    <property type="entry name" value="BRCT"/>
    <property type="match status" value="1"/>
</dbReference>
<dbReference type="OrthoDB" id="10249888at2759"/>
<gene>
    <name evidence="10" type="primary">fcp1_0</name>
    <name evidence="10" type="ORF">A0J61_05285</name>
</gene>
<accession>A0A1C7NC39</accession>
<dbReference type="Pfam" id="PF03031">
    <property type="entry name" value="NIF"/>
    <property type="match status" value="1"/>
</dbReference>
<comment type="function">
    <text evidence="6">This promotes the activity of RNA polymerase II.</text>
</comment>
<dbReference type="InterPro" id="IPR023214">
    <property type="entry name" value="HAD_sf"/>
</dbReference>
<dbReference type="GO" id="GO:0008420">
    <property type="term" value="F:RNA polymerase II CTD heptapeptide repeat phosphatase activity"/>
    <property type="evidence" value="ECO:0007669"/>
    <property type="project" value="UniProtKB-UniRule"/>
</dbReference>
<dbReference type="CDD" id="cd17729">
    <property type="entry name" value="BRCT_CTDP1"/>
    <property type="match status" value="1"/>
</dbReference>
<dbReference type="CDD" id="cd07521">
    <property type="entry name" value="HAD_FCP1-like"/>
    <property type="match status" value="1"/>
</dbReference>
<evidence type="ECO:0000256" key="7">
    <source>
        <dbReference type="SAM" id="MobiDB-lite"/>
    </source>
</evidence>
<dbReference type="GO" id="GO:0005634">
    <property type="term" value="C:nucleus"/>
    <property type="evidence" value="ECO:0007669"/>
    <property type="project" value="UniProtKB-SubCell"/>
</dbReference>
<dbReference type="Proteomes" id="UP000093000">
    <property type="component" value="Unassembled WGS sequence"/>
</dbReference>
<dbReference type="InterPro" id="IPR001357">
    <property type="entry name" value="BRCT_dom"/>
</dbReference>
<evidence type="ECO:0000256" key="3">
    <source>
        <dbReference type="ARBA" id="ARBA00023242"/>
    </source>
</evidence>
<evidence type="ECO:0000256" key="1">
    <source>
        <dbReference type="ARBA" id="ARBA00004123"/>
    </source>
</evidence>
<dbReference type="PANTHER" id="PTHR23081">
    <property type="entry name" value="RNA POLYMERASE II CTD PHOSPHATASE"/>
    <property type="match status" value="1"/>
</dbReference>
<evidence type="ECO:0000256" key="4">
    <source>
        <dbReference type="ARBA" id="ARBA00047761"/>
    </source>
</evidence>
<name>A0A1C7NC39_9FUNG</name>
<dbReference type="SMART" id="SM00292">
    <property type="entry name" value="BRCT"/>
    <property type="match status" value="1"/>
</dbReference>
<dbReference type="SMART" id="SM00577">
    <property type="entry name" value="CPDc"/>
    <property type="match status" value="1"/>
</dbReference>
<evidence type="ECO:0000313" key="11">
    <source>
        <dbReference type="Proteomes" id="UP000093000"/>
    </source>
</evidence>
<dbReference type="SUPFAM" id="SSF52113">
    <property type="entry name" value="BRCT domain"/>
    <property type="match status" value="1"/>
</dbReference>
<dbReference type="STRING" id="101091.A0A1C7NC39"/>
<dbReference type="EMBL" id="LUGH01000281">
    <property type="protein sequence ID" value="OBZ86673.1"/>
    <property type="molecule type" value="Genomic_DNA"/>
</dbReference>
<proteinExistence type="predicted"/>
<dbReference type="InParanoid" id="A0A1C7NC39"/>
<comment type="caution">
    <text evidence="10">The sequence shown here is derived from an EMBL/GenBank/DDBJ whole genome shotgun (WGS) entry which is preliminary data.</text>
</comment>
<evidence type="ECO:0000256" key="2">
    <source>
        <dbReference type="ARBA" id="ARBA00022801"/>
    </source>
</evidence>
<dbReference type="InterPro" id="IPR011947">
    <property type="entry name" value="FCP1_euk"/>
</dbReference>
<reference evidence="10 11" key="1">
    <citation type="submission" date="2016-03" db="EMBL/GenBank/DDBJ databases">
        <title>Choanephora cucurbitarum.</title>
        <authorList>
            <person name="Min B."/>
            <person name="Park H."/>
            <person name="Park J.-H."/>
            <person name="Shin H.-D."/>
            <person name="Choi I.-G."/>
        </authorList>
    </citation>
    <scope>NUCLEOTIDE SEQUENCE [LARGE SCALE GENOMIC DNA]</scope>
    <source>
        <strain evidence="10 11">KUS-F28377</strain>
    </source>
</reference>
<feature type="domain" description="FCP1 homology" evidence="9">
    <location>
        <begin position="56"/>
        <end position="228"/>
    </location>
</feature>
<keyword evidence="11" id="KW-1185">Reference proteome</keyword>
<dbReference type="EC" id="3.1.3.16" evidence="6"/>
<dbReference type="InterPro" id="IPR039189">
    <property type="entry name" value="Fcp1"/>
</dbReference>
<keyword evidence="3 6" id="KW-0539">Nucleus</keyword>
<dbReference type="InterPro" id="IPR004274">
    <property type="entry name" value="FCP1_dom"/>
</dbReference>
<comment type="catalytic activity">
    <reaction evidence="4 6">
        <text>O-phospho-L-seryl-[protein] + H2O = L-seryl-[protein] + phosphate</text>
        <dbReference type="Rhea" id="RHEA:20629"/>
        <dbReference type="Rhea" id="RHEA-COMP:9863"/>
        <dbReference type="Rhea" id="RHEA-COMP:11604"/>
        <dbReference type="ChEBI" id="CHEBI:15377"/>
        <dbReference type="ChEBI" id="CHEBI:29999"/>
        <dbReference type="ChEBI" id="CHEBI:43474"/>
        <dbReference type="ChEBI" id="CHEBI:83421"/>
        <dbReference type="EC" id="3.1.3.16"/>
    </reaction>
</comment>
<feature type="compositionally biased region" description="Acidic residues" evidence="7">
    <location>
        <begin position="440"/>
        <end position="502"/>
    </location>
</feature>
<dbReference type="InterPro" id="IPR036412">
    <property type="entry name" value="HAD-like_sf"/>
</dbReference>
<feature type="domain" description="BRCT" evidence="8">
    <location>
        <begin position="292"/>
        <end position="385"/>
    </location>
</feature>
<evidence type="ECO:0000313" key="10">
    <source>
        <dbReference type="EMBL" id="OBZ86673.1"/>
    </source>
</evidence>
<evidence type="ECO:0000259" key="8">
    <source>
        <dbReference type="PROSITE" id="PS50172"/>
    </source>
</evidence>
<sequence length="513" mass="59255">MSCLHEMIFEGLCAICGQTVDTGSKDHINMTHNTTGITVSLVEAERLEKQDRERLLKEKKLSLIVDLDQTVLHATWEPNIANWVDEQKAKNSVKDLRTFSLDGSMNKYTIKLRPGLDAFLKEMSKYYEMHVYTMGTRSYANAVAKEIDPDGSLFQDRILTRDENKDKSTTKKYLERLFPSDQSKVVILDDRADVWDYSPHLIQVKPYEFFYGIGDINAPTNSPVIIEDTVNKSPPKQDSIQLEQDHRPNYIPDPNDADDILTVIQKILINIHTQYYQHYEQTNNTATILSQLKSDILKDCHIVFSGVIPLQTKPQDSSIWRMATSFGARCFEDLTGKATHLIAASPGTNKFNTAIRYQHIKIVYPTWLTNSIWHWKKEDETKYLVPHNKREGSNTSEVENPEEAQLDFDDGLGFEWEDDEVDAILMESEDDKSSLKQEQTEEEEDEDEEDEDIEDWLGAELSGSEEGDDVAYGEEHEDEDQDKEEEEDEDDDKEEEKEDDEDLRSQKRIKRVY</sequence>
<comment type="catalytic activity">
    <reaction evidence="5 6">
        <text>O-phospho-L-threonyl-[protein] + H2O = L-threonyl-[protein] + phosphate</text>
        <dbReference type="Rhea" id="RHEA:47004"/>
        <dbReference type="Rhea" id="RHEA-COMP:11060"/>
        <dbReference type="Rhea" id="RHEA-COMP:11605"/>
        <dbReference type="ChEBI" id="CHEBI:15377"/>
        <dbReference type="ChEBI" id="CHEBI:30013"/>
        <dbReference type="ChEBI" id="CHEBI:43474"/>
        <dbReference type="ChEBI" id="CHEBI:61977"/>
        <dbReference type="EC" id="3.1.3.16"/>
    </reaction>
</comment>
<dbReference type="SUPFAM" id="SSF56784">
    <property type="entry name" value="HAD-like"/>
    <property type="match status" value="1"/>
</dbReference>
<feature type="region of interest" description="Disordered" evidence="7">
    <location>
        <begin position="386"/>
        <end position="413"/>
    </location>
</feature>
<dbReference type="NCBIfam" id="TIGR02250">
    <property type="entry name" value="FCP1_euk"/>
    <property type="match status" value="1"/>
</dbReference>
<comment type="subcellular location">
    <subcellularLocation>
        <location evidence="1 6">Nucleus</location>
    </subcellularLocation>
</comment>
<protein>
    <recommendedName>
        <fullName evidence="6">RNA polymerase II subunit A C-terminal domain phosphatase</fullName>
        <ecNumber evidence="6">3.1.3.16</ecNumber>
    </recommendedName>
</protein>
<keyword evidence="2 6" id="KW-0378">Hydrolase</keyword>
<dbReference type="Gene3D" id="3.40.50.1000">
    <property type="entry name" value="HAD superfamily/HAD-like"/>
    <property type="match status" value="1"/>
</dbReference>
<dbReference type="PROSITE" id="PS50969">
    <property type="entry name" value="FCP1"/>
    <property type="match status" value="1"/>
</dbReference>
<dbReference type="Gene3D" id="3.40.50.10190">
    <property type="entry name" value="BRCT domain"/>
    <property type="match status" value="1"/>
</dbReference>
<dbReference type="FunCoup" id="A0A1C7NC39">
    <property type="interactions" value="355"/>
</dbReference>
<dbReference type="Pfam" id="PF00533">
    <property type="entry name" value="BRCT"/>
    <property type="match status" value="1"/>
</dbReference>
<feature type="region of interest" description="Disordered" evidence="7">
    <location>
        <begin position="427"/>
        <end position="513"/>
    </location>
</feature>
<evidence type="ECO:0000256" key="5">
    <source>
        <dbReference type="ARBA" id="ARBA00048336"/>
    </source>
</evidence>
<dbReference type="InterPro" id="IPR036420">
    <property type="entry name" value="BRCT_dom_sf"/>
</dbReference>
<dbReference type="PANTHER" id="PTHR23081:SF36">
    <property type="entry name" value="RNA POLYMERASE II SUBUNIT A C-TERMINAL DOMAIN PHOSPHATASE"/>
    <property type="match status" value="1"/>
</dbReference>
<dbReference type="AlphaFoldDB" id="A0A1C7NC39"/>
<organism evidence="10 11">
    <name type="scientific">Choanephora cucurbitarum</name>
    <dbReference type="NCBI Taxonomy" id="101091"/>
    <lineage>
        <taxon>Eukaryota</taxon>
        <taxon>Fungi</taxon>
        <taxon>Fungi incertae sedis</taxon>
        <taxon>Mucoromycota</taxon>
        <taxon>Mucoromycotina</taxon>
        <taxon>Mucoromycetes</taxon>
        <taxon>Mucorales</taxon>
        <taxon>Mucorineae</taxon>
        <taxon>Choanephoraceae</taxon>
        <taxon>Choanephoroideae</taxon>
        <taxon>Choanephora</taxon>
    </lineage>
</organism>
<evidence type="ECO:0000256" key="6">
    <source>
        <dbReference type="RuleBase" id="RU366066"/>
    </source>
</evidence>
<dbReference type="Gene3D" id="1.10.287.10">
    <property type="entry name" value="S15/NS1, RNA-binding"/>
    <property type="match status" value="1"/>
</dbReference>